<organism evidence="2 3">
    <name type="scientific">Passalora fulva</name>
    <name type="common">Tomato leaf mold</name>
    <name type="synonym">Cladosporium fulvum</name>
    <dbReference type="NCBI Taxonomy" id="5499"/>
    <lineage>
        <taxon>Eukaryota</taxon>
        <taxon>Fungi</taxon>
        <taxon>Dikarya</taxon>
        <taxon>Ascomycota</taxon>
        <taxon>Pezizomycotina</taxon>
        <taxon>Dothideomycetes</taxon>
        <taxon>Dothideomycetidae</taxon>
        <taxon>Mycosphaerellales</taxon>
        <taxon>Mycosphaerellaceae</taxon>
        <taxon>Fulvia</taxon>
    </lineage>
</organism>
<dbReference type="InterPro" id="IPR002575">
    <property type="entry name" value="Aminoglycoside_PTrfase"/>
</dbReference>
<feature type="domain" description="Aminoglycoside phosphotransferase" evidence="1">
    <location>
        <begin position="27"/>
        <end position="279"/>
    </location>
</feature>
<dbReference type="GeneID" id="71980767"/>
<dbReference type="AlphaFoldDB" id="A0A9Q8L5R0"/>
<dbReference type="KEGG" id="ffu:CLAFUR5_00889"/>
<evidence type="ECO:0000259" key="1">
    <source>
        <dbReference type="Pfam" id="PF01636"/>
    </source>
</evidence>
<dbReference type="Gene3D" id="3.90.1200.10">
    <property type="match status" value="1"/>
</dbReference>
<evidence type="ECO:0000313" key="2">
    <source>
        <dbReference type="EMBL" id="UJO11361.1"/>
    </source>
</evidence>
<keyword evidence="2" id="KW-0808">Transferase</keyword>
<gene>
    <name evidence="2" type="ORF">CLAFUR5_00889</name>
</gene>
<dbReference type="InterPro" id="IPR011009">
    <property type="entry name" value="Kinase-like_dom_sf"/>
</dbReference>
<name>A0A9Q8L5R0_PASFU</name>
<dbReference type="GO" id="GO:0016301">
    <property type="term" value="F:kinase activity"/>
    <property type="evidence" value="ECO:0007669"/>
    <property type="project" value="UniProtKB-KW"/>
</dbReference>
<keyword evidence="2" id="KW-0418">Kinase</keyword>
<dbReference type="RefSeq" id="XP_047755727.1">
    <property type="nucleotide sequence ID" value="XM_047900037.1"/>
</dbReference>
<dbReference type="Pfam" id="PF01636">
    <property type="entry name" value="APH"/>
    <property type="match status" value="1"/>
</dbReference>
<evidence type="ECO:0000313" key="3">
    <source>
        <dbReference type="Proteomes" id="UP000756132"/>
    </source>
</evidence>
<dbReference type="OrthoDB" id="25129at2759"/>
<dbReference type="EMBL" id="CP090163">
    <property type="protein sequence ID" value="UJO11361.1"/>
    <property type="molecule type" value="Genomic_DNA"/>
</dbReference>
<sequence>MSSMDLTTEQGMQTYLRSNLYPTCHKVKRLPEGYGSFVYRVWQDDNSSPPTMIAKHSANYAARAPGWKLDQTRLGYEYAALALLSQPPFHHPGIRVPATYHFLKHHWLLLLEDLGPLPSVKSYLAPGLSTSQASTIGTILGSYLANIHNNTSTNNATILSQFSGNETARTLSSSFYFTQLPAIAAEHGYSGPHIQTAADQAIHDINHGNEVLTLGDFWTGNVLIDPEALELYVIDLELAKPGTADFDIGQMAAEMYFVAAFRDHTLGMAALRAYFQAYRAQRQEKVDVAKVAIRIAAHIFVIGTRYWQADADAQNFKKQLVVADELLRLGVARDENALRDTIVGSLIS</sequence>
<protein>
    <submittedName>
        <fullName evidence="2">4-hydroxytryptamine kinase</fullName>
    </submittedName>
</protein>
<dbReference type="Gene3D" id="3.30.200.20">
    <property type="entry name" value="Phosphorylase Kinase, domain 1"/>
    <property type="match status" value="1"/>
</dbReference>
<accession>A0A9Q8L5R0</accession>
<reference evidence="2" key="1">
    <citation type="submission" date="2021-12" db="EMBL/GenBank/DDBJ databases">
        <authorList>
            <person name="Zaccaron A."/>
            <person name="Stergiopoulos I."/>
        </authorList>
    </citation>
    <scope>NUCLEOTIDE SEQUENCE</scope>
    <source>
        <strain evidence="2">Race5_Kim</strain>
    </source>
</reference>
<proteinExistence type="predicted"/>
<dbReference type="SUPFAM" id="SSF56112">
    <property type="entry name" value="Protein kinase-like (PK-like)"/>
    <property type="match status" value="1"/>
</dbReference>
<keyword evidence="3" id="KW-1185">Reference proteome</keyword>
<dbReference type="Proteomes" id="UP000756132">
    <property type="component" value="Chromosome 1"/>
</dbReference>
<reference evidence="2" key="2">
    <citation type="journal article" date="2022" name="Microb. Genom.">
        <title>A chromosome-scale genome assembly of the tomato pathogen Cladosporium fulvum reveals a compartmentalized genome architecture and the presence of a dispensable chromosome.</title>
        <authorList>
            <person name="Zaccaron A.Z."/>
            <person name="Chen L.H."/>
            <person name="Samaras A."/>
            <person name="Stergiopoulos I."/>
        </authorList>
    </citation>
    <scope>NUCLEOTIDE SEQUENCE</scope>
    <source>
        <strain evidence="2">Race5_Kim</strain>
    </source>
</reference>